<dbReference type="Proteomes" id="UP000033740">
    <property type="component" value="Unassembled WGS sequence"/>
</dbReference>
<evidence type="ECO:0000259" key="1">
    <source>
        <dbReference type="PROSITE" id="PS51819"/>
    </source>
</evidence>
<gene>
    <name evidence="2" type="ORF">RS86_03612</name>
</gene>
<proteinExistence type="predicted"/>
<dbReference type="EMBL" id="JYIX01000040">
    <property type="protein sequence ID" value="KJL30672.1"/>
    <property type="molecule type" value="Genomic_DNA"/>
</dbReference>
<evidence type="ECO:0000313" key="2">
    <source>
        <dbReference type="EMBL" id="KJL30672.1"/>
    </source>
</evidence>
<dbReference type="SUPFAM" id="SSF54593">
    <property type="entry name" value="Glyoxalase/Bleomycin resistance protein/Dihydroxybiphenyl dioxygenase"/>
    <property type="match status" value="2"/>
</dbReference>
<dbReference type="InterPro" id="IPR041581">
    <property type="entry name" value="Glyoxalase_6"/>
</dbReference>
<dbReference type="PROSITE" id="PS51819">
    <property type="entry name" value="VOC"/>
    <property type="match status" value="2"/>
</dbReference>
<organism evidence="2 3">
    <name type="scientific">Microbacterium azadirachtae</name>
    <dbReference type="NCBI Taxonomy" id="582680"/>
    <lineage>
        <taxon>Bacteria</taxon>
        <taxon>Bacillati</taxon>
        <taxon>Actinomycetota</taxon>
        <taxon>Actinomycetes</taxon>
        <taxon>Micrococcales</taxon>
        <taxon>Microbacteriaceae</taxon>
        <taxon>Microbacterium</taxon>
    </lineage>
</organism>
<evidence type="ECO:0000313" key="3">
    <source>
        <dbReference type="Proteomes" id="UP000033740"/>
    </source>
</evidence>
<dbReference type="InterPro" id="IPR037523">
    <property type="entry name" value="VOC_core"/>
</dbReference>
<dbReference type="PATRIC" id="fig|582680.6.peg.3698"/>
<accession>A0A0F0LBW0</accession>
<dbReference type="InterPro" id="IPR052164">
    <property type="entry name" value="Anthracycline_SecMetBiosynth"/>
</dbReference>
<feature type="domain" description="VOC" evidence="1">
    <location>
        <begin position="11"/>
        <end position="128"/>
    </location>
</feature>
<dbReference type="PANTHER" id="PTHR33993:SF14">
    <property type="entry name" value="GB|AAF24581.1"/>
    <property type="match status" value="1"/>
</dbReference>
<dbReference type="InterPro" id="IPR004360">
    <property type="entry name" value="Glyas_Fos-R_dOase_dom"/>
</dbReference>
<protein>
    <submittedName>
        <fullName evidence="2">27 kDa antigen Cfp30B</fullName>
    </submittedName>
</protein>
<feature type="domain" description="VOC" evidence="1">
    <location>
        <begin position="142"/>
        <end position="255"/>
    </location>
</feature>
<comment type="caution">
    <text evidence="2">The sequence shown here is derived from an EMBL/GenBank/DDBJ whole genome shotgun (WGS) entry which is preliminary data.</text>
</comment>
<dbReference type="Gene3D" id="3.10.180.10">
    <property type="entry name" value="2,3-Dihydroxybiphenyl 1,2-Dioxygenase, domain 1"/>
    <property type="match status" value="2"/>
</dbReference>
<dbReference type="PANTHER" id="PTHR33993">
    <property type="entry name" value="GLYOXALASE-RELATED"/>
    <property type="match status" value="1"/>
</dbReference>
<dbReference type="InterPro" id="IPR029068">
    <property type="entry name" value="Glyas_Bleomycin-R_OHBP_Dase"/>
</dbReference>
<dbReference type="CDD" id="cd07247">
    <property type="entry name" value="SgaA_N_like"/>
    <property type="match status" value="2"/>
</dbReference>
<dbReference type="RefSeq" id="WP_045273678.1">
    <property type="nucleotide sequence ID" value="NZ_JYIX01000040.1"/>
</dbReference>
<dbReference type="Pfam" id="PF18029">
    <property type="entry name" value="Glyoxalase_6"/>
    <property type="match status" value="1"/>
</dbReference>
<name>A0A0F0LBW0_9MICO</name>
<dbReference type="AlphaFoldDB" id="A0A0F0LBW0"/>
<reference evidence="2 3" key="1">
    <citation type="submission" date="2015-02" db="EMBL/GenBank/DDBJ databases">
        <title>Draft genome sequences of ten Microbacterium spp. with emphasis on heavy metal contaminated environments.</title>
        <authorList>
            <person name="Corretto E."/>
        </authorList>
    </citation>
    <scope>NUCLEOTIDE SEQUENCE [LARGE SCALE GENOMIC DNA]</scope>
    <source>
        <strain evidence="2 3">ARN176</strain>
    </source>
</reference>
<dbReference type="Pfam" id="PF00903">
    <property type="entry name" value="Glyoxalase"/>
    <property type="match status" value="1"/>
</dbReference>
<keyword evidence="3" id="KW-1185">Reference proteome</keyword>
<sequence>MVERTSYTPGTPNWIDLQSPDVTASRTFYGALFGWAFENAMGDEGEYWMSSLRDLPVAAIGGHNPENTAPDAPARWNTYIATDRIDDVVAATADAGGTVVLPAFDVPGAGRMAWIADPSGPDVGLWQATGHIGSRLVNEHGAPVWNELITTGLDSALPFYKSVLGIDAVTTQMGEGEYTILRVDGVDVGGATRPPMPEAPNHWHVYFAVDSADDSAAKAESLGATVIVAPFEIPTVGRAAVLHDPQGGFFSILQPDMPAGE</sequence>